<comment type="similarity">
    <text evidence="2 8">Belongs to the cecropin family.</text>
</comment>
<gene>
    <name evidence="9" type="ORF">HERILL_LOCUS13351</name>
</gene>
<organism evidence="9 10">
    <name type="scientific">Hermetia illucens</name>
    <name type="common">Black soldier fly</name>
    <dbReference type="NCBI Taxonomy" id="343691"/>
    <lineage>
        <taxon>Eukaryota</taxon>
        <taxon>Metazoa</taxon>
        <taxon>Ecdysozoa</taxon>
        <taxon>Arthropoda</taxon>
        <taxon>Hexapoda</taxon>
        <taxon>Insecta</taxon>
        <taxon>Pterygota</taxon>
        <taxon>Neoptera</taxon>
        <taxon>Endopterygota</taxon>
        <taxon>Diptera</taxon>
        <taxon>Brachycera</taxon>
        <taxon>Stratiomyomorpha</taxon>
        <taxon>Stratiomyidae</taxon>
        <taxon>Hermetiinae</taxon>
        <taxon>Hermetia</taxon>
    </lineage>
</organism>
<dbReference type="FunCoup" id="A0A7R8V3B7">
    <property type="interactions" value="159"/>
</dbReference>
<dbReference type="GO" id="GO:0019731">
    <property type="term" value="P:antibacterial humoral response"/>
    <property type="evidence" value="ECO:0007669"/>
    <property type="project" value="InterPro"/>
</dbReference>
<dbReference type="OrthoDB" id="7410372at2759"/>
<comment type="subcellular location">
    <subcellularLocation>
        <location evidence="1 8">Secreted</location>
    </subcellularLocation>
</comment>
<keyword evidence="6 8" id="KW-0391">Immunity</keyword>
<keyword evidence="5 8" id="KW-0399">Innate immunity</keyword>
<reference evidence="9 10" key="1">
    <citation type="submission" date="2020-11" db="EMBL/GenBank/DDBJ databases">
        <authorList>
            <person name="Wallbank WR R."/>
            <person name="Pardo Diaz C."/>
            <person name="Kozak K."/>
            <person name="Martin S."/>
            <person name="Jiggins C."/>
            <person name="Moest M."/>
            <person name="Warren A I."/>
            <person name="Generalovic N T."/>
            <person name="Byers J.R.P. K."/>
            <person name="Montejo-Kovacevich G."/>
            <person name="Yen C E."/>
        </authorList>
    </citation>
    <scope>NUCLEOTIDE SEQUENCE [LARGE SCALE GENOMIC DNA]</scope>
</reference>
<evidence type="ECO:0000256" key="6">
    <source>
        <dbReference type="ARBA" id="ARBA00022859"/>
    </source>
</evidence>
<dbReference type="PANTHER" id="PTHR38329">
    <property type="entry name" value="CECROPIN-A1-RELATED"/>
    <property type="match status" value="1"/>
</dbReference>
<dbReference type="EMBL" id="LR899013">
    <property type="protein sequence ID" value="CAD7090895.1"/>
    <property type="molecule type" value="Genomic_DNA"/>
</dbReference>
<protein>
    <submittedName>
        <fullName evidence="9">Uncharacterized protein</fullName>
    </submittedName>
</protein>
<evidence type="ECO:0000256" key="3">
    <source>
        <dbReference type="ARBA" id="ARBA00022525"/>
    </source>
</evidence>
<name>A0A7R8V3B7_HERIL</name>
<dbReference type="GO" id="GO:0050829">
    <property type="term" value="P:defense response to Gram-negative bacterium"/>
    <property type="evidence" value="ECO:0007669"/>
    <property type="project" value="UniProtKB-ARBA"/>
</dbReference>
<dbReference type="AlphaFoldDB" id="A0A7R8V3B7"/>
<dbReference type="Proteomes" id="UP000594454">
    <property type="component" value="Chromosome 5"/>
</dbReference>
<sequence length="114" mass="12792">MDFLFSTFLSCLAFYKSTESNLKCYQFSLNLQVVPLNPFKIQINEMNFTKLFVVFAVVLIAFSGQSEAGWWKRVFKPVERLGQRVRDAGIQGLEIAQQGANVLATVRGGPPQQG</sequence>
<evidence type="ECO:0000256" key="4">
    <source>
        <dbReference type="ARBA" id="ARBA00022529"/>
    </source>
</evidence>
<dbReference type="PANTHER" id="PTHR38329:SF1">
    <property type="entry name" value="CECROPIN-A1-RELATED"/>
    <property type="match status" value="1"/>
</dbReference>
<keyword evidence="10" id="KW-1185">Reference proteome</keyword>
<dbReference type="InterPro" id="IPR020400">
    <property type="entry name" value="CecC/Srx/CECD"/>
</dbReference>
<accession>A0A7R8V3B7</accession>
<dbReference type="GO" id="GO:0045087">
    <property type="term" value="P:innate immune response"/>
    <property type="evidence" value="ECO:0007669"/>
    <property type="project" value="UniProtKB-KW"/>
</dbReference>
<evidence type="ECO:0000256" key="8">
    <source>
        <dbReference type="RuleBase" id="RU003948"/>
    </source>
</evidence>
<keyword evidence="7 8" id="KW-0044">Antibiotic</keyword>
<proteinExistence type="inferred from homology"/>
<dbReference type="InParanoid" id="A0A7R8V3B7"/>
<dbReference type="GO" id="GO:0005615">
    <property type="term" value="C:extracellular space"/>
    <property type="evidence" value="ECO:0007669"/>
    <property type="project" value="TreeGrafter"/>
</dbReference>
<evidence type="ECO:0000256" key="7">
    <source>
        <dbReference type="ARBA" id="ARBA00023022"/>
    </source>
</evidence>
<keyword evidence="3" id="KW-0964">Secreted</keyword>
<dbReference type="GO" id="GO:0050830">
    <property type="term" value="P:defense response to Gram-positive bacterium"/>
    <property type="evidence" value="ECO:0007669"/>
    <property type="project" value="TreeGrafter"/>
</dbReference>
<evidence type="ECO:0000256" key="2">
    <source>
        <dbReference type="ARBA" id="ARBA00010680"/>
    </source>
</evidence>
<evidence type="ECO:0000256" key="5">
    <source>
        <dbReference type="ARBA" id="ARBA00022588"/>
    </source>
</evidence>
<keyword evidence="4 8" id="KW-0929">Antimicrobial</keyword>
<evidence type="ECO:0000256" key="1">
    <source>
        <dbReference type="ARBA" id="ARBA00004613"/>
    </source>
</evidence>
<evidence type="ECO:0000313" key="9">
    <source>
        <dbReference type="EMBL" id="CAD7090895.1"/>
    </source>
</evidence>
<evidence type="ECO:0000313" key="10">
    <source>
        <dbReference type="Proteomes" id="UP000594454"/>
    </source>
</evidence>